<dbReference type="Gene3D" id="3.90.1340.10">
    <property type="entry name" value="Phage tail collar domain"/>
    <property type="match status" value="1"/>
</dbReference>
<evidence type="ECO:0000313" key="3">
    <source>
        <dbReference type="Proteomes" id="UP001231109"/>
    </source>
</evidence>
<evidence type="ECO:0000259" key="1">
    <source>
        <dbReference type="Pfam" id="PF07484"/>
    </source>
</evidence>
<keyword evidence="3" id="KW-1185">Reference proteome</keyword>
<dbReference type="RefSeq" id="WP_305977246.1">
    <property type="nucleotide sequence ID" value="NZ_JAPJDY010000003.1"/>
</dbReference>
<dbReference type="InterPro" id="IPR037053">
    <property type="entry name" value="Phage_tail_collar_dom_sf"/>
</dbReference>
<dbReference type="Pfam" id="PF07484">
    <property type="entry name" value="Collar"/>
    <property type="match status" value="1"/>
</dbReference>
<protein>
    <submittedName>
        <fullName evidence="2">Tail fiber protein</fullName>
    </submittedName>
</protein>
<dbReference type="Proteomes" id="UP001231109">
    <property type="component" value="Unassembled WGS sequence"/>
</dbReference>
<name>A0ABT9I3W9_9GAMM</name>
<feature type="domain" description="Phage tail collar" evidence="1">
    <location>
        <begin position="7"/>
        <end position="63"/>
    </location>
</feature>
<dbReference type="EMBL" id="JAPJDZ010000092">
    <property type="protein sequence ID" value="MDP5138074.1"/>
    <property type="molecule type" value="Genomic_DNA"/>
</dbReference>
<dbReference type="SUPFAM" id="SSF88874">
    <property type="entry name" value="Receptor-binding domain of short tail fibre protein gp12"/>
    <property type="match status" value="1"/>
</dbReference>
<reference evidence="2 3" key="1">
    <citation type="submission" date="2022-11" db="EMBL/GenBank/DDBJ databases">
        <title>Viruses from the air-sea interface of a natural surface slick.</title>
        <authorList>
            <person name="Rahlff J."/>
            <person name="Holmfeldt K."/>
        </authorList>
    </citation>
    <scope>NUCLEOTIDE SEQUENCE [LARGE SCALE GENOMIC DNA]</scope>
    <source>
        <strain evidence="2 3">SMS4</strain>
    </source>
</reference>
<evidence type="ECO:0000313" key="2">
    <source>
        <dbReference type="EMBL" id="MDP5138074.1"/>
    </source>
</evidence>
<proteinExistence type="predicted"/>
<dbReference type="InterPro" id="IPR011083">
    <property type="entry name" value="Phage_tail_collar_dom"/>
</dbReference>
<comment type="caution">
    <text evidence="2">The sequence shown here is derived from an EMBL/GenBank/DDBJ whole genome shotgun (WGS) entry which is preliminary data.</text>
</comment>
<gene>
    <name evidence="2" type="ORF">ORJ04_19165</name>
</gene>
<accession>A0ABT9I3W9</accession>
<sequence length="188" mass="19312">MADPFIGQVTMFAGSFAPRGWAFCHGQLLPISSNTALFSIIGTTYGGNGVSTFALPDLRGRSPIGDGAGPGLQTIMPGEKSGRETVTLLTPQLPPHTSTVAVEVAIPATTLNTNIAGSPSNTTVLGPVAAAGRDGTLYSSDAPNTSLKPFQAMGTTTPVGAGQPIDIRNPYQAINFIIALEGIFPSRN</sequence>
<organism evidence="2 3">
    <name type="scientific">Rheinheimera baltica</name>
    <dbReference type="NCBI Taxonomy" id="67576"/>
    <lineage>
        <taxon>Bacteria</taxon>
        <taxon>Pseudomonadati</taxon>
        <taxon>Pseudomonadota</taxon>
        <taxon>Gammaproteobacteria</taxon>
        <taxon>Chromatiales</taxon>
        <taxon>Chromatiaceae</taxon>
        <taxon>Rheinheimera</taxon>
    </lineage>
</organism>